<dbReference type="InterPro" id="IPR019885">
    <property type="entry name" value="Tscrpt_reg_HTH_AsnC-type_CS"/>
</dbReference>
<comment type="caution">
    <text evidence="5">The sequence shown here is derived from an EMBL/GenBank/DDBJ whole genome shotgun (WGS) entry which is preliminary data.</text>
</comment>
<keyword evidence="3" id="KW-0804">Transcription</keyword>
<keyword evidence="1" id="KW-0805">Transcription regulation</keyword>
<organism evidence="5 6">
    <name type="scientific">Thalassospira mesophila</name>
    <dbReference type="NCBI Taxonomy" id="1293891"/>
    <lineage>
        <taxon>Bacteria</taxon>
        <taxon>Pseudomonadati</taxon>
        <taxon>Pseudomonadota</taxon>
        <taxon>Alphaproteobacteria</taxon>
        <taxon>Rhodospirillales</taxon>
        <taxon>Thalassospiraceae</taxon>
        <taxon>Thalassospira</taxon>
    </lineage>
</organism>
<evidence type="ECO:0000256" key="3">
    <source>
        <dbReference type="ARBA" id="ARBA00023163"/>
    </source>
</evidence>
<dbReference type="SMART" id="SM00344">
    <property type="entry name" value="HTH_ASNC"/>
    <property type="match status" value="1"/>
</dbReference>
<keyword evidence="2" id="KW-0238">DNA-binding</keyword>
<evidence type="ECO:0000259" key="4">
    <source>
        <dbReference type="PROSITE" id="PS50956"/>
    </source>
</evidence>
<dbReference type="InterPro" id="IPR019888">
    <property type="entry name" value="Tscrpt_reg_AsnC-like"/>
</dbReference>
<dbReference type="SUPFAM" id="SSF46785">
    <property type="entry name" value="Winged helix' DNA-binding domain"/>
    <property type="match status" value="1"/>
</dbReference>
<dbReference type="PANTHER" id="PTHR30154">
    <property type="entry name" value="LEUCINE-RESPONSIVE REGULATORY PROTEIN"/>
    <property type="match status" value="1"/>
</dbReference>
<dbReference type="PROSITE" id="PS50956">
    <property type="entry name" value="HTH_ASNC_2"/>
    <property type="match status" value="1"/>
</dbReference>
<reference evidence="5 6" key="1">
    <citation type="submission" date="2014-03" db="EMBL/GenBank/DDBJ databases">
        <title>The draft genome sequence of Thalassospira mesophila JCM 18969.</title>
        <authorList>
            <person name="Lai Q."/>
            <person name="Shao Z."/>
        </authorList>
    </citation>
    <scope>NUCLEOTIDE SEQUENCE [LARGE SCALE GENOMIC DNA]</scope>
    <source>
        <strain evidence="5 6">JCM 18969</strain>
    </source>
</reference>
<proteinExistence type="predicted"/>
<dbReference type="CDD" id="cd00090">
    <property type="entry name" value="HTH_ARSR"/>
    <property type="match status" value="1"/>
</dbReference>
<dbReference type="AlphaFoldDB" id="A0A1Y2L7A2"/>
<dbReference type="EMBL" id="JFKA01000001">
    <property type="protein sequence ID" value="OSQ40709.1"/>
    <property type="molecule type" value="Genomic_DNA"/>
</dbReference>
<dbReference type="OrthoDB" id="9813313at2"/>
<evidence type="ECO:0000313" key="5">
    <source>
        <dbReference type="EMBL" id="OSQ40709.1"/>
    </source>
</evidence>
<keyword evidence="6" id="KW-1185">Reference proteome</keyword>
<dbReference type="InterPro" id="IPR011991">
    <property type="entry name" value="ArsR-like_HTH"/>
</dbReference>
<feature type="domain" description="HTH asnC-type" evidence="4">
    <location>
        <begin position="10"/>
        <end position="67"/>
    </location>
</feature>
<dbReference type="PANTHER" id="PTHR30154:SF34">
    <property type="entry name" value="TRANSCRIPTIONAL REGULATOR AZLB"/>
    <property type="match status" value="1"/>
</dbReference>
<protein>
    <submittedName>
        <fullName evidence="5">ArsR family transcriptional regulator</fullName>
    </submittedName>
</protein>
<dbReference type="Gene3D" id="3.30.70.920">
    <property type="match status" value="1"/>
</dbReference>
<dbReference type="InterPro" id="IPR036388">
    <property type="entry name" value="WH-like_DNA-bd_sf"/>
</dbReference>
<dbReference type="InterPro" id="IPR036390">
    <property type="entry name" value="WH_DNA-bd_sf"/>
</dbReference>
<dbReference type="PRINTS" id="PR00033">
    <property type="entry name" value="HTHASNC"/>
</dbReference>
<dbReference type="GO" id="GO:0043565">
    <property type="term" value="F:sequence-specific DNA binding"/>
    <property type="evidence" value="ECO:0007669"/>
    <property type="project" value="InterPro"/>
</dbReference>
<dbReference type="Proteomes" id="UP000193391">
    <property type="component" value="Unassembled WGS sequence"/>
</dbReference>
<dbReference type="GO" id="GO:0043200">
    <property type="term" value="P:response to amino acid"/>
    <property type="evidence" value="ECO:0007669"/>
    <property type="project" value="TreeGrafter"/>
</dbReference>
<dbReference type="InterPro" id="IPR000485">
    <property type="entry name" value="AsnC-type_HTH_dom"/>
</dbReference>
<evidence type="ECO:0000256" key="1">
    <source>
        <dbReference type="ARBA" id="ARBA00023015"/>
    </source>
</evidence>
<dbReference type="Pfam" id="PF13412">
    <property type="entry name" value="HTH_24"/>
    <property type="match status" value="1"/>
</dbReference>
<dbReference type="GO" id="GO:0006355">
    <property type="term" value="P:regulation of DNA-templated transcription"/>
    <property type="evidence" value="ECO:0007669"/>
    <property type="project" value="UniProtKB-ARBA"/>
</dbReference>
<dbReference type="SUPFAM" id="SSF54909">
    <property type="entry name" value="Dimeric alpha+beta barrel"/>
    <property type="match status" value="1"/>
</dbReference>
<dbReference type="GO" id="GO:0005829">
    <property type="term" value="C:cytosol"/>
    <property type="evidence" value="ECO:0007669"/>
    <property type="project" value="TreeGrafter"/>
</dbReference>
<dbReference type="Gene3D" id="1.10.10.10">
    <property type="entry name" value="Winged helix-like DNA-binding domain superfamily/Winged helix DNA-binding domain"/>
    <property type="match status" value="1"/>
</dbReference>
<name>A0A1Y2L7A2_9PROT</name>
<dbReference type="InterPro" id="IPR011008">
    <property type="entry name" value="Dimeric_a/b-barrel"/>
</dbReference>
<sequence length="163" mass="17735">MTGIDVSPADVKILNALQKDASISNVALAEIVGMSPSPCLRRVKQLEASGMIRKTVALLDRKKAGLGVLATVQVRLQRHTEAGAEDFGRAMNDLPEILSCWAMTGRQDFLLMALAHDIESFGDFITHKLLSMPNVRDVQSSLVLKEYKNETAIPVVPGLPARL</sequence>
<evidence type="ECO:0000256" key="2">
    <source>
        <dbReference type="ARBA" id="ARBA00023125"/>
    </source>
</evidence>
<dbReference type="STRING" id="1293891.TMES_03060"/>
<dbReference type="InterPro" id="IPR019887">
    <property type="entry name" value="Tscrpt_reg_AsnC/Lrp_C"/>
</dbReference>
<accession>A0A1Y2L7A2</accession>
<evidence type="ECO:0000313" key="6">
    <source>
        <dbReference type="Proteomes" id="UP000193391"/>
    </source>
</evidence>
<dbReference type="Pfam" id="PF01037">
    <property type="entry name" value="AsnC_trans_reg"/>
    <property type="match status" value="1"/>
</dbReference>
<dbReference type="RefSeq" id="WP_085579264.1">
    <property type="nucleotide sequence ID" value="NZ_JFKA01000001.1"/>
</dbReference>
<dbReference type="PROSITE" id="PS00519">
    <property type="entry name" value="HTH_ASNC_1"/>
    <property type="match status" value="1"/>
</dbReference>
<gene>
    <name evidence="5" type="ORF">TMES_03060</name>
</gene>